<dbReference type="Proteomes" id="UP000025229">
    <property type="component" value="Chromosome"/>
</dbReference>
<feature type="transmembrane region" description="Helical" evidence="2">
    <location>
        <begin position="20"/>
        <end position="39"/>
    </location>
</feature>
<dbReference type="EMBL" id="JAWXXX010000001">
    <property type="protein sequence ID" value="MDX5893896.1"/>
    <property type="molecule type" value="Genomic_DNA"/>
</dbReference>
<evidence type="ECO:0000313" key="4">
    <source>
        <dbReference type="EMBL" id="MDX5893896.1"/>
    </source>
</evidence>
<dbReference type="OrthoDB" id="345021at2"/>
<evidence type="ECO:0000313" key="5">
    <source>
        <dbReference type="Proteomes" id="UP000025229"/>
    </source>
</evidence>
<dbReference type="eggNOG" id="COG2132">
    <property type="taxonomic scope" value="Bacteria"/>
</dbReference>
<feature type="transmembrane region" description="Helical" evidence="2">
    <location>
        <begin position="144"/>
        <end position="165"/>
    </location>
</feature>
<feature type="region of interest" description="Disordered" evidence="1">
    <location>
        <begin position="495"/>
        <end position="524"/>
    </location>
</feature>
<dbReference type="EMBL" id="CP007514">
    <property type="protein sequence ID" value="AHY46489.1"/>
    <property type="molecule type" value="Genomic_DNA"/>
</dbReference>
<feature type="transmembrane region" description="Helical" evidence="2">
    <location>
        <begin position="177"/>
        <end position="198"/>
    </location>
</feature>
<keyword evidence="2" id="KW-0812">Transmembrane</keyword>
<reference evidence="4" key="2">
    <citation type="submission" date="2023-11" db="EMBL/GenBank/DDBJ databases">
        <title>MicrobeMod: A computational toolkit for identifying prokaryotic methylation and restriction-modification with nanopore sequencing.</title>
        <authorList>
            <person name="Crits-Christoph A."/>
            <person name="Kang S.C."/>
            <person name="Lee H."/>
            <person name="Ostrov N."/>
        </authorList>
    </citation>
    <scope>NUCLEOTIDE SEQUENCE</scope>
    <source>
        <strain evidence="4">ATCC 51242</strain>
    </source>
</reference>
<feature type="region of interest" description="Disordered" evidence="1">
    <location>
        <begin position="862"/>
        <end position="885"/>
    </location>
</feature>
<feature type="region of interest" description="Disordered" evidence="1">
    <location>
        <begin position="1320"/>
        <end position="1368"/>
    </location>
</feature>
<dbReference type="SUPFAM" id="SSF49503">
    <property type="entry name" value="Cupredoxins"/>
    <property type="match status" value="6"/>
</dbReference>
<dbReference type="HOGENOM" id="CLU_001520_0_0_11"/>
<proteinExistence type="predicted"/>
<feature type="compositionally biased region" description="Polar residues" evidence="1">
    <location>
        <begin position="495"/>
        <end position="511"/>
    </location>
</feature>
<dbReference type="KEGG" id="rrd:RradSPS_1206"/>
<dbReference type="InterPro" id="IPR008972">
    <property type="entry name" value="Cupredoxin"/>
</dbReference>
<feature type="transmembrane region" description="Helical" evidence="2">
    <location>
        <begin position="241"/>
        <end position="262"/>
    </location>
</feature>
<feature type="transmembrane region" description="Helical" evidence="2">
    <location>
        <begin position="274"/>
        <end position="301"/>
    </location>
</feature>
<dbReference type="STRING" id="42256.RradSPS_1206"/>
<feature type="compositionally biased region" description="Polar residues" evidence="1">
    <location>
        <begin position="811"/>
        <end position="821"/>
    </location>
</feature>
<organism evidence="3 5">
    <name type="scientific">Rubrobacter radiotolerans</name>
    <name type="common">Arthrobacter radiotolerans</name>
    <dbReference type="NCBI Taxonomy" id="42256"/>
    <lineage>
        <taxon>Bacteria</taxon>
        <taxon>Bacillati</taxon>
        <taxon>Actinomycetota</taxon>
        <taxon>Rubrobacteria</taxon>
        <taxon>Rubrobacterales</taxon>
        <taxon>Rubrobacteraceae</taxon>
        <taxon>Rubrobacter</taxon>
    </lineage>
</organism>
<feature type="transmembrane region" description="Helical" evidence="2">
    <location>
        <begin position="114"/>
        <end position="132"/>
    </location>
</feature>
<accession>A0A023X343</accession>
<dbReference type="Proteomes" id="UP001281130">
    <property type="component" value="Unassembled WGS sequence"/>
</dbReference>
<dbReference type="eggNOG" id="COG3485">
    <property type="taxonomic scope" value="Bacteria"/>
</dbReference>
<feature type="transmembrane region" description="Helical" evidence="2">
    <location>
        <begin position="45"/>
        <end position="69"/>
    </location>
</feature>
<reference evidence="3 5" key="1">
    <citation type="submission" date="2014-03" db="EMBL/GenBank/DDBJ databases">
        <title>Complete genome sequence of the Radio-Resistant Rubrobacter radiotolerans RSPS-4.</title>
        <authorList>
            <person name="Egas C.C."/>
            <person name="Barroso C.C."/>
            <person name="Froufe H.J.C."/>
            <person name="Pacheco J.J."/>
            <person name="Albuquerque L.L."/>
            <person name="da Costa M.M.S."/>
        </authorList>
    </citation>
    <scope>NUCLEOTIDE SEQUENCE [LARGE SCALE GENOMIC DNA]</scope>
    <source>
        <strain evidence="3 5">RSPS-4</strain>
    </source>
</reference>
<evidence type="ECO:0000256" key="1">
    <source>
        <dbReference type="SAM" id="MobiDB-lite"/>
    </source>
</evidence>
<dbReference type="RefSeq" id="WP_051589443.1">
    <property type="nucleotide sequence ID" value="NZ_CP007514.1"/>
</dbReference>
<protein>
    <recommendedName>
        <fullName evidence="6">Multicopper oxidase</fullName>
    </recommendedName>
</protein>
<feature type="region of interest" description="Disordered" evidence="1">
    <location>
        <begin position="610"/>
        <end position="629"/>
    </location>
</feature>
<feature type="region of interest" description="Disordered" evidence="1">
    <location>
        <begin position="773"/>
        <end position="821"/>
    </location>
</feature>
<feature type="transmembrane region" description="Helical" evidence="2">
    <location>
        <begin position="210"/>
        <end position="235"/>
    </location>
</feature>
<sequence>MTAIRTSGFPATLFRTAGSAALPVAVTGLVLAAGIHLWSAPEHFALWWAAGAFFLLAALAQGVGAVVLLRWPARPVLLVGIFGNLALIALYLASRTTGLPLPGSRAGTPEPARALDLACLAAEVAAVSALIVAGRLERPAARSLALAMLHAAVLASVTAFLFSASSGTGLSRWLEAFVLWTPLAVIVLPAATCLARRLQKLPGAEGGLHARLLAALLVAAGCAAASVPLALLLAADARGGYVAVAAATALAASFAGAPLRGVSVDPFRRPHASAVLAGTVASAAALLALTGAGGSLAGALLPSAEAQTSGAACDASSYDRSYAVAAINVDIPFNRWGDVDPDGQVYVLQDDKLAMQNWSRPLAANPENDPAGNRRLRPRPLVIRANAGECVRVDFRNELNDRQWSGRLLNPRASMQVRGPSYNVQTSDGGAVGFNDDTSVPNTPGQNGISYFWQAPDEEGLYLFRSQTMNSGEEEDAGSVAHGLYGALAVEPAGSTWTDPESGQPIYNGTNRHTRVTKASGDPYIDADINPAAGRSFRESVQLAQDYSEVAPGEVGHGFNYGTEPARNRVAVNPVGEGNTADQQAPDSIGEETSLSSWVYGDPALVKLASGPGPWPPTPWREDQSNVENCNPNDYEGFGSTSCWTSNVTHAYKNDPTKIRYAMAGTAETHVFHLHAHTWLKNHKDAATFDPNNPSSQTLDSQTFGPGEAFTADLLFGAGSRAGTVGDAIFHCHLYPHFAEGFWSLLRVHDVREDGTGVTPDGVNVRNLQPLADRAGQAPPAPTADNPGYPRFIPGEFGWRAPQAPGGISETDPNATDNPQTVEREDLREAMRVVAGKALDPTLTPDDPDPERAGIARRLAVERSVQERNYGPGNEPKPGAPLTDPCPPGAREVTYNVSMIQTDIVYNEAGWHDTQGRIIVLDKDVDDILAGHKRPEPLFMRVNAGDCVNVNLTNRLPNWIGGDAFLRLAQTNMVGLHPHLVKFDVLASDGASNGWNYQQAAFSKEQADFNRAVLDGTGTCSRAGCRVPDPGNWDPTTETGPQNVGQTLTERWYADYELRTAFNHDHHFAAIQQNRGLFGGLIVEPRGMDFRNPRTGEFYQPGNGNPGAPNCGSSCTGDAAGATMDIIGPGATDDFREFGLALQDFVSLTRQNGDPRLREDVLVGPNEPEEYPDEDPGIVGVNYRNAPFPLRQQKNGRPTDPAYTFSSTVHGDPETPVLQAYSEDPVQMRVLQGSQEHQHVFSINGLRWREDPHDPDSPLTNAQTIGISEAFNLRMPRILCGTNDATCAGDYLYSSPNVDDLYMGMWGILRARGKRVPQLLPLPDNASPNEPTSAAAPTTTVPAPEGRPLTSNGLTAPEADAPGTPCPPGAPVKRYNVVAMEAEIQYNKHGDKDPYGLIYALASDEAAVRAGEKEPEPLVLRANRGDCVEVRLTNKLTQNFLRHNGAPDGDAMQPLEPDTGTPAGLRVSLSPQLLRYDVRGSDGTTVGYNRDQTVGPGASRLYRWYADAELGATNLLEFGDVRGHRHHGLFAGLNIEPQGATYHDPQTGRQIESGVAADIRLPGPGNDFREFTAFFQDGLNLRDRNGNPITDPPDPGAPPELVANDHIDQGEKAMGYGNAPFRHRVGMEATDATEANPVDGQALANVYNSRLHGDPDTPVFRAFAGDPVRMRVLQGADKQRQNAFQLAGHAWRLYPGDGGSPLISTQGGFSVGRAMTAELSSAGNGYPGDYRYNDGMYRHHLSGGMWGIMRVYPRPSDAEALDPTPLAEPDDPRAGGHPILPLETSTVETGLNLRPGATTIPFRGATTLSGTLSAPQGVRVSNRRVTIEERPAGAQGFTPVAGQPEGGLTTGADGSFSLADVRPQKNTEYRASFGGGPNLAATTSANVKVNVRVLLTTNLSATSIRNGGNITVSGAVQPAHGGTVRVVIRRGEQVVTTRNVTLANSRYTLRYKPPGVGQYTVRVSFAVDADHAGGTGPERRFRVVR</sequence>
<evidence type="ECO:0000256" key="2">
    <source>
        <dbReference type="SAM" id="Phobius"/>
    </source>
</evidence>
<keyword evidence="2" id="KW-0472">Membrane</keyword>
<keyword evidence="5" id="KW-1185">Reference proteome</keyword>
<keyword evidence="2" id="KW-1133">Transmembrane helix</keyword>
<dbReference type="PATRIC" id="fig|42256.3.peg.1219"/>
<evidence type="ECO:0008006" key="6">
    <source>
        <dbReference type="Google" id="ProtNLM"/>
    </source>
</evidence>
<evidence type="ECO:0000313" key="3">
    <source>
        <dbReference type="EMBL" id="AHY46489.1"/>
    </source>
</evidence>
<gene>
    <name evidence="3" type="ORF">RradSPS_1206</name>
    <name evidence="4" type="ORF">SIL72_07605</name>
</gene>
<feature type="compositionally biased region" description="Low complexity" evidence="1">
    <location>
        <begin position="1325"/>
        <end position="1344"/>
    </location>
</feature>
<feature type="transmembrane region" description="Helical" evidence="2">
    <location>
        <begin position="76"/>
        <end position="94"/>
    </location>
</feature>
<name>A0A023X343_RUBRA</name>
<dbReference type="Gene3D" id="2.60.40.420">
    <property type="entry name" value="Cupredoxins - blue copper proteins"/>
    <property type="match status" value="5"/>
</dbReference>